<proteinExistence type="predicted"/>
<reference evidence="3" key="1">
    <citation type="submission" date="2016-10" db="EMBL/GenBank/DDBJ databases">
        <authorList>
            <person name="Varghese N."/>
            <person name="Submissions S."/>
        </authorList>
    </citation>
    <scope>NUCLEOTIDE SEQUENCE [LARGE SCALE GENOMIC DNA]</scope>
    <source>
        <strain evidence="3">CGMCC 1.10784</strain>
    </source>
</reference>
<protein>
    <submittedName>
        <fullName evidence="2">Uncharacterized protein</fullName>
    </submittedName>
</protein>
<feature type="signal peptide" evidence="1">
    <location>
        <begin position="1"/>
        <end position="27"/>
    </location>
</feature>
<evidence type="ECO:0000313" key="2">
    <source>
        <dbReference type="EMBL" id="SFD56624.1"/>
    </source>
</evidence>
<keyword evidence="3" id="KW-1185">Reference proteome</keyword>
<keyword evidence="1" id="KW-0732">Signal</keyword>
<evidence type="ECO:0000313" key="3">
    <source>
        <dbReference type="Proteomes" id="UP000198855"/>
    </source>
</evidence>
<accession>A0A1I1TDD4</accession>
<organism evidence="2 3">
    <name type="scientific">Paenibacillus catalpae</name>
    <dbReference type="NCBI Taxonomy" id="1045775"/>
    <lineage>
        <taxon>Bacteria</taxon>
        <taxon>Bacillati</taxon>
        <taxon>Bacillota</taxon>
        <taxon>Bacilli</taxon>
        <taxon>Bacillales</taxon>
        <taxon>Paenibacillaceae</taxon>
        <taxon>Paenibacillus</taxon>
    </lineage>
</organism>
<sequence>MKNWIRQAAIAALVVSTFLVAVPTLQAEPLPPSSISQGNELHSAVRGWVDELAKLPEFKAWNQAEFTVSPLGPGTHSWIAIVKNNDQTVGYLIIQAKENGGFALGEYGTGDYLFNLSTLHQSLVQLELVSSLSESNKALYIHPLLAVWNINGSEEDTYVDGMSGEWLPLEQASWEKTAKAEDGLAARYALEGDSVITRAVRSRSFDPYSKMPWLIQKPIQASADNTSIVLKALSSKEPLRYTAERYDKEMLYVWSVTGYHSWGNDGTVYASLETDELGSSTRYIPLKLLAELGYFYR</sequence>
<dbReference type="STRING" id="1045775.SAMN05216378_0464"/>
<feature type="chain" id="PRO_5011469632" evidence="1">
    <location>
        <begin position="28"/>
        <end position="297"/>
    </location>
</feature>
<dbReference type="OrthoDB" id="2475185at2"/>
<evidence type="ECO:0000256" key="1">
    <source>
        <dbReference type="SAM" id="SignalP"/>
    </source>
</evidence>
<name>A0A1I1TDD4_9BACL</name>
<dbReference type="EMBL" id="FOMT01000001">
    <property type="protein sequence ID" value="SFD56624.1"/>
    <property type="molecule type" value="Genomic_DNA"/>
</dbReference>
<dbReference type="AlphaFoldDB" id="A0A1I1TDD4"/>
<gene>
    <name evidence="2" type="ORF">SAMN05216378_0464</name>
</gene>
<dbReference type="RefSeq" id="WP_091180545.1">
    <property type="nucleotide sequence ID" value="NZ_FOMT01000001.1"/>
</dbReference>
<dbReference type="Proteomes" id="UP000198855">
    <property type="component" value="Unassembled WGS sequence"/>
</dbReference>